<dbReference type="Pfam" id="PF09608">
    <property type="entry name" value="Alph_Pro_TM"/>
    <property type="match status" value="1"/>
</dbReference>
<organism evidence="3 4">
    <name type="scientific">Cereibacter sphaeroides</name>
    <name type="common">Rhodobacter sphaeroides</name>
    <dbReference type="NCBI Taxonomy" id="1063"/>
    <lineage>
        <taxon>Bacteria</taxon>
        <taxon>Pseudomonadati</taxon>
        <taxon>Pseudomonadota</taxon>
        <taxon>Alphaproteobacteria</taxon>
        <taxon>Rhodobacterales</taxon>
        <taxon>Paracoccaceae</taxon>
        <taxon>Cereibacter</taxon>
    </lineage>
</organism>
<feature type="transmembrane region" description="Helical" evidence="1">
    <location>
        <begin position="230"/>
        <end position="254"/>
    </location>
</feature>
<dbReference type="EMBL" id="QFQS01000001">
    <property type="protein sequence ID" value="PZR00471.1"/>
    <property type="molecule type" value="Genomic_DNA"/>
</dbReference>
<proteinExistence type="predicted"/>
<dbReference type="InterPro" id="IPR019088">
    <property type="entry name" value="CHP02186-rel_TM"/>
</dbReference>
<reference evidence="3 4" key="1">
    <citation type="submission" date="2017-08" db="EMBL/GenBank/DDBJ databases">
        <title>Infants hospitalized years apart are colonized by the same room-sourced microbial strains.</title>
        <authorList>
            <person name="Brooks B."/>
            <person name="Olm M.R."/>
            <person name="Firek B.A."/>
            <person name="Baker R."/>
            <person name="Thomas B.C."/>
            <person name="Morowitz M.J."/>
            <person name="Banfield J.F."/>
        </authorList>
    </citation>
    <scope>NUCLEOTIDE SEQUENCE [LARGE SCALE GENOMIC DNA]</scope>
    <source>
        <strain evidence="3">S2_003_000_R2_11</strain>
    </source>
</reference>
<gene>
    <name evidence="3" type="ORF">DI533_07840</name>
</gene>
<evidence type="ECO:0000313" key="4">
    <source>
        <dbReference type="Proteomes" id="UP000248975"/>
    </source>
</evidence>
<evidence type="ECO:0008006" key="5">
    <source>
        <dbReference type="Google" id="ProtNLM"/>
    </source>
</evidence>
<accession>A0A2W5URQ2</accession>
<dbReference type="Proteomes" id="UP000248975">
    <property type="component" value="Unassembled WGS sequence"/>
</dbReference>
<sequence length="256" mass="27902">MMRWLALVVLLALPVRAQDAPPETVVAGLSQNSVSITAQFRGSEILVYGAVKRDAPSPSEPPLEVIVTVQGPSMPVTVRKKTRIFGIWINTEGVEVDRAPSFYAVSTTAPLNNILSDTEDLRHRITIPRAIRSVGIAAEAEDSPSFVEALIRIKEASGDYVVNEGDVSLTQDTLFRTDVALPANLIEGDYKVRIFLTRGGTVVDMEESSIDVRKAGLERWLTNLARNQPLIYGLLSLAIAVLAGWSASAAFRFLRT</sequence>
<evidence type="ECO:0000256" key="1">
    <source>
        <dbReference type="SAM" id="Phobius"/>
    </source>
</evidence>
<keyword evidence="1" id="KW-0812">Transmembrane</keyword>
<feature type="signal peptide" evidence="2">
    <location>
        <begin position="1"/>
        <end position="17"/>
    </location>
</feature>
<feature type="chain" id="PRO_5015986145" description="Transmembrane protein" evidence="2">
    <location>
        <begin position="18"/>
        <end position="256"/>
    </location>
</feature>
<dbReference type="AlphaFoldDB" id="A0A2W5URQ2"/>
<keyword evidence="1" id="KW-0472">Membrane</keyword>
<comment type="caution">
    <text evidence="3">The sequence shown here is derived from an EMBL/GenBank/DDBJ whole genome shotgun (WGS) entry which is preliminary data.</text>
</comment>
<evidence type="ECO:0000256" key="2">
    <source>
        <dbReference type="SAM" id="SignalP"/>
    </source>
</evidence>
<keyword evidence="2" id="KW-0732">Signal</keyword>
<protein>
    <recommendedName>
        <fullName evidence="5">Transmembrane protein</fullName>
    </recommendedName>
</protein>
<keyword evidence="1" id="KW-1133">Transmembrane helix</keyword>
<evidence type="ECO:0000313" key="3">
    <source>
        <dbReference type="EMBL" id="PZR00471.1"/>
    </source>
</evidence>
<name>A0A2W5URQ2_CERSP</name>